<feature type="compositionally biased region" description="Low complexity" evidence="1">
    <location>
        <begin position="299"/>
        <end position="316"/>
    </location>
</feature>
<feature type="non-terminal residue" evidence="2">
    <location>
        <position position="328"/>
    </location>
</feature>
<dbReference type="GO" id="GO:0003857">
    <property type="term" value="F:(3S)-3-hydroxyacyl-CoA dehydrogenase (NAD+) activity"/>
    <property type="evidence" value="ECO:0007669"/>
    <property type="project" value="UniProtKB-EC"/>
</dbReference>
<protein>
    <submittedName>
        <fullName evidence="2">3-hydroxybutyryl-CoA dehydrogenase 3-hydroxyacyl-CoA dehydrogenase</fullName>
        <ecNumber evidence="2">1.1.1.157</ecNumber>
        <ecNumber evidence="2">1.1.1.35</ecNumber>
    </submittedName>
</protein>
<feature type="compositionally biased region" description="Basic and acidic residues" evidence="1">
    <location>
        <begin position="10"/>
        <end position="20"/>
    </location>
</feature>
<accession>A0A6J4R1C0</accession>
<feature type="non-terminal residue" evidence="2">
    <location>
        <position position="1"/>
    </location>
</feature>
<evidence type="ECO:0000313" key="2">
    <source>
        <dbReference type="EMBL" id="CAA9461314.1"/>
    </source>
</evidence>
<feature type="region of interest" description="Disordered" evidence="1">
    <location>
        <begin position="1"/>
        <end position="225"/>
    </location>
</feature>
<feature type="compositionally biased region" description="Basic and acidic residues" evidence="1">
    <location>
        <begin position="155"/>
        <end position="173"/>
    </location>
</feature>
<feature type="compositionally biased region" description="Basic residues" evidence="1">
    <location>
        <begin position="84"/>
        <end position="96"/>
    </location>
</feature>
<dbReference type="EC" id="1.1.1.35" evidence="2"/>
<dbReference type="AlphaFoldDB" id="A0A6J4R1C0"/>
<organism evidence="2">
    <name type="scientific">uncultured Rubrobacteraceae bacterium</name>
    <dbReference type="NCBI Taxonomy" id="349277"/>
    <lineage>
        <taxon>Bacteria</taxon>
        <taxon>Bacillati</taxon>
        <taxon>Actinomycetota</taxon>
        <taxon>Rubrobacteria</taxon>
        <taxon>Rubrobacterales</taxon>
        <taxon>Rubrobacteraceae</taxon>
        <taxon>environmental samples</taxon>
    </lineage>
</organism>
<gene>
    <name evidence="2" type="ORF">AVDCRST_MAG02-2989</name>
</gene>
<feature type="compositionally biased region" description="Basic residues" evidence="1">
    <location>
        <begin position="21"/>
        <end position="31"/>
    </location>
</feature>
<reference evidence="2" key="1">
    <citation type="submission" date="2020-02" db="EMBL/GenBank/DDBJ databases">
        <authorList>
            <person name="Meier V. D."/>
        </authorList>
    </citation>
    <scope>NUCLEOTIDE SEQUENCE</scope>
    <source>
        <strain evidence="2">AVDCRST_MAG02</strain>
    </source>
</reference>
<name>A0A6J4R1C0_9ACTN</name>
<dbReference type="GO" id="GO:0008691">
    <property type="term" value="F:3-hydroxybutyryl-CoA dehydrogenase activity"/>
    <property type="evidence" value="ECO:0007669"/>
    <property type="project" value="UniProtKB-EC"/>
</dbReference>
<proteinExistence type="predicted"/>
<keyword evidence="2" id="KW-0560">Oxidoreductase</keyword>
<feature type="region of interest" description="Disordered" evidence="1">
    <location>
        <begin position="240"/>
        <end position="328"/>
    </location>
</feature>
<dbReference type="EMBL" id="CADCVH010000079">
    <property type="protein sequence ID" value="CAA9461314.1"/>
    <property type="molecule type" value="Genomic_DNA"/>
</dbReference>
<evidence type="ECO:0000256" key="1">
    <source>
        <dbReference type="SAM" id="MobiDB-lite"/>
    </source>
</evidence>
<sequence>AHRSKPQRVAADRSDPGRRHDGPRRRRVLCGRRHDGAPDRRHTRARPRGEGEAGPSGEGPRGGRAAARGGGRAGGGGRGCGGRGRGRGRRGPRLRGRAGERRAQGGGPGRLLGRGFSRGRDRLEHLVAADGRSGTVRPGAGPVLRDALVQPARVDAGRGGDTRRGHGRGDGRTPRGLPPLHRQAAGGRGQRAGLRRQPHPERAFPGGRAVRGRRPRLAGGGGRGRAQLLRVPAAVLRAVRDRGHGRPRRLRERARGAAGRVGGEVRAAADAARPRRRGPGRNQSGRGFPGLHRRRAWTAAPGAGPPVRGAPGIARPDAARGGGEGRGM</sequence>
<feature type="compositionally biased region" description="Gly residues" evidence="1">
    <location>
        <begin position="52"/>
        <end position="83"/>
    </location>
</feature>
<feature type="compositionally biased region" description="Basic and acidic residues" evidence="1">
    <location>
        <begin position="118"/>
        <end position="127"/>
    </location>
</feature>
<dbReference type="EC" id="1.1.1.157" evidence="2"/>